<evidence type="ECO:0000256" key="1">
    <source>
        <dbReference type="SAM" id="MobiDB-lite"/>
    </source>
</evidence>
<comment type="caution">
    <text evidence="4">The sequence shown here is derived from an EMBL/GenBank/DDBJ whole genome shotgun (WGS) entry which is preliminary data.</text>
</comment>
<evidence type="ECO:0008006" key="6">
    <source>
        <dbReference type="Google" id="ProtNLM"/>
    </source>
</evidence>
<keyword evidence="5" id="KW-1185">Reference proteome</keyword>
<sequence>MPLAPSLLPPIKGIIAVLTLLLQFQPTSHRTKILERTDSNLLLLLSLPNTLLILPAHSTTPPLRCPPYKYLFHSHSLPSLFHSSPLLSLLLLLLLSLLSLLPPPSYSSSFSSAGSASSSYYSSNHESSSSLSGSSSNLPSRYPSPSSPSFPPPPPLPAPPPPSPSSSCILHSPSIFFHLLSFSSFSISSISSFSISFSLLLWISLSFLYSFL</sequence>
<proteinExistence type="predicted"/>
<dbReference type="EMBL" id="BTRK01000004">
    <property type="protein sequence ID" value="GMR48199.1"/>
    <property type="molecule type" value="Genomic_DNA"/>
</dbReference>
<evidence type="ECO:0000313" key="4">
    <source>
        <dbReference type="EMBL" id="GMR48199.1"/>
    </source>
</evidence>
<organism evidence="4 5">
    <name type="scientific">Pristionchus mayeri</name>
    <dbReference type="NCBI Taxonomy" id="1317129"/>
    <lineage>
        <taxon>Eukaryota</taxon>
        <taxon>Metazoa</taxon>
        <taxon>Ecdysozoa</taxon>
        <taxon>Nematoda</taxon>
        <taxon>Chromadorea</taxon>
        <taxon>Rhabditida</taxon>
        <taxon>Rhabditina</taxon>
        <taxon>Diplogasteromorpha</taxon>
        <taxon>Diplogasteroidea</taxon>
        <taxon>Neodiplogasteridae</taxon>
        <taxon>Pristionchus</taxon>
    </lineage>
</organism>
<feature type="chain" id="PRO_5042833630" description="G protein-coupled receptor" evidence="3">
    <location>
        <begin position="31"/>
        <end position="212"/>
    </location>
</feature>
<gene>
    <name evidence="4" type="ORF">PMAYCL1PPCAC_18393</name>
</gene>
<reference evidence="5" key="1">
    <citation type="submission" date="2022-10" db="EMBL/GenBank/DDBJ databases">
        <title>Genome assembly of Pristionchus species.</title>
        <authorList>
            <person name="Yoshida K."/>
            <person name="Sommer R.J."/>
        </authorList>
    </citation>
    <scope>NUCLEOTIDE SEQUENCE [LARGE SCALE GENOMIC DNA]</scope>
    <source>
        <strain evidence="5">RS5460</strain>
    </source>
</reference>
<name>A0AAN5CPH6_9BILA</name>
<dbReference type="AlphaFoldDB" id="A0AAN5CPH6"/>
<keyword evidence="2" id="KW-1133">Transmembrane helix</keyword>
<protein>
    <recommendedName>
        <fullName evidence="6">G protein-coupled receptor</fullName>
    </recommendedName>
</protein>
<keyword evidence="2" id="KW-0472">Membrane</keyword>
<feature type="transmembrane region" description="Helical" evidence="2">
    <location>
        <begin position="190"/>
        <end position="211"/>
    </location>
</feature>
<keyword evidence="3" id="KW-0732">Signal</keyword>
<feature type="signal peptide" evidence="3">
    <location>
        <begin position="1"/>
        <end position="30"/>
    </location>
</feature>
<keyword evidence="2" id="KW-0812">Transmembrane</keyword>
<evidence type="ECO:0000256" key="3">
    <source>
        <dbReference type="SAM" id="SignalP"/>
    </source>
</evidence>
<accession>A0AAN5CPH6</accession>
<dbReference type="Proteomes" id="UP001328107">
    <property type="component" value="Unassembled WGS sequence"/>
</dbReference>
<feature type="compositionally biased region" description="Pro residues" evidence="1">
    <location>
        <begin position="145"/>
        <end position="164"/>
    </location>
</feature>
<feature type="compositionally biased region" description="Low complexity" evidence="1">
    <location>
        <begin position="130"/>
        <end position="144"/>
    </location>
</feature>
<evidence type="ECO:0000256" key="2">
    <source>
        <dbReference type="SAM" id="Phobius"/>
    </source>
</evidence>
<feature type="region of interest" description="Disordered" evidence="1">
    <location>
        <begin position="130"/>
        <end position="165"/>
    </location>
</feature>
<evidence type="ECO:0000313" key="5">
    <source>
        <dbReference type="Proteomes" id="UP001328107"/>
    </source>
</evidence>